<feature type="transmembrane region" description="Helical" evidence="1">
    <location>
        <begin position="54"/>
        <end position="75"/>
    </location>
</feature>
<accession>A0A067M4Q2</accession>
<dbReference type="OrthoDB" id="66726at2759"/>
<feature type="transmembrane region" description="Helical" evidence="1">
    <location>
        <begin position="258"/>
        <end position="274"/>
    </location>
</feature>
<sequence>MDSNSTIGALVSRVRHLYSRWDKKLKHARAEHNRLAQAASSTGQNELANAQQEYTIWSGFFFSRYMLGLIAMGIIMNRIQNIVVPPRNALPHLRQAHVLRTFYPLRDRAPRTRMSGLREALYVLRTTCVPIDLSSTPVRMALRLPSLVLLSRAAILLFVVLLKTAELYPERVGVVWVQNMSAWVDSKEMRWICWQCFVACCAALVTSEFTAGLEGRASRTQSFNLMGYACLLHIYSLPSAILQSPAGGTGRFRPDSNAMFTVFMPLFQLTILHFMGIKRSWSQQRLIPTSICGILSVTHFLYVTLWTHSVYPLFTFFPLMLESTLLAIIALSIFLHALTHLLLTGHFSGSIWVQETRGGIPEWDEDWGSRC</sequence>
<dbReference type="InParanoid" id="A0A067M4Q2"/>
<dbReference type="Proteomes" id="UP000027195">
    <property type="component" value="Unassembled WGS sequence"/>
</dbReference>
<evidence type="ECO:0000313" key="3">
    <source>
        <dbReference type="Proteomes" id="UP000027195"/>
    </source>
</evidence>
<feature type="transmembrane region" description="Helical" evidence="1">
    <location>
        <begin position="149"/>
        <end position="169"/>
    </location>
</feature>
<proteinExistence type="predicted"/>
<protein>
    <submittedName>
        <fullName evidence="2">Uncharacterized protein</fullName>
    </submittedName>
</protein>
<feature type="transmembrane region" description="Helical" evidence="1">
    <location>
        <begin position="225"/>
        <end position="246"/>
    </location>
</feature>
<keyword evidence="1" id="KW-1133">Transmembrane helix</keyword>
<keyword evidence="3" id="KW-1185">Reference proteome</keyword>
<dbReference type="HOGENOM" id="CLU_745944_0_0_1"/>
<keyword evidence="1" id="KW-0812">Transmembrane</keyword>
<gene>
    <name evidence="2" type="ORF">BOTBODRAFT_57943</name>
</gene>
<name>A0A067M4Q2_BOTB1</name>
<keyword evidence="1" id="KW-0472">Membrane</keyword>
<dbReference type="STRING" id="930990.A0A067M4Q2"/>
<reference evidence="3" key="1">
    <citation type="journal article" date="2014" name="Proc. Natl. Acad. Sci. U.S.A.">
        <title>Extensive sampling of basidiomycete genomes demonstrates inadequacy of the white-rot/brown-rot paradigm for wood decay fungi.</title>
        <authorList>
            <person name="Riley R."/>
            <person name="Salamov A.A."/>
            <person name="Brown D.W."/>
            <person name="Nagy L.G."/>
            <person name="Floudas D."/>
            <person name="Held B.W."/>
            <person name="Levasseur A."/>
            <person name="Lombard V."/>
            <person name="Morin E."/>
            <person name="Otillar R."/>
            <person name="Lindquist E.A."/>
            <person name="Sun H."/>
            <person name="LaButti K.M."/>
            <person name="Schmutz J."/>
            <person name="Jabbour D."/>
            <person name="Luo H."/>
            <person name="Baker S.E."/>
            <person name="Pisabarro A.G."/>
            <person name="Walton J.D."/>
            <person name="Blanchette R.A."/>
            <person name="Henrissat B."/>
            <person name="Martin F."/>
            <person name="Cullen D."/>
            <person name="Hibbett D.S."/>
            <person name="Grigoriev I.V."/>
        </authorList>
    </citation>
    <scope>NUCLEOTIDE SEQUENCE [LARGE SCALE GENOMIC DNA]</scope>
    <source>
        <strain evidence="3">FD-172 SS1</strain>
    </source>
</reference>
<evidence type="ECO:0000313" key="2">
    <source>
        <dbReference type="EMBL" id="KDQ10539.1"/>
    </source>
</evidence>
<organism evidence="2 3">
    <name type="scientific">Botryobasidium botryosum (strain FD-172 SS1)</name>
    <dbReference type="NCBI Taxonomy" id="930990"/>
    <lineage>
        <taxon>Eukaryota</taxon>
        <taxon>Fungi</taxon>
        <taxon>Dikarya</taxon>
        <taxon>Basidiomycota</taxon>
        <taxon>Agaricomycotina</taxon>
        <taxon>Agaricomycetes</taxon>
        <taxon>Cantharellales</taxon>
        <taxon>Botryobasidiaceae</taxon>
        <taxon>Botryobasidium</taxon>
    </lineage>
</organism>
<evidence type="ECO:0000256" key="1">
    <source>
        <dbReference type="SAM" id="Phobius"/>
    </source>
</evidence>
<dbReference type="AlphaFoldDB" id="A0A067M4Q2"/>
<dbReference type="EMBL" id="KL198066">
    <property type="protein sequence ID" value="KDQ10539.1"/>
    <property type="molecule type" value="Genomic_DNA"/>
</dbReference>
<feature type="transmembrane region" description="Helical" evidence="1">
    <location>
        <begin position="286"/>
        <end position="305"/>
    </location>
</feature>